<keyword evidence="7 8" id="KW-0472">Membrane</keyword>
<evidence type="ECO:0000256" key="7">
    <source>
        <dbReference type="ARBA" id="ARBA00023136"/>
    </source>
</evidence>
<dbReference type="PANTHER" id="PTHR43398:SF1">
    <property type="entry name" value="DOLICHOL-PHOSPHATE MANNOSYLTRANSFERASE SUBUNIT 1"/>
    <property type="match status" value="1"/>
</dbReference>
<feature type="transmembrane region" description="Helical" evidence="8">
    <location>
        <begin position="258"/>
        <end position="280"/>
    </location>
</feature>
<keyword evidence="5 8" id="KW-0812">Transmembrane</keyword>
<feature type="domain" description="Glycosyltransferase 2-like" evidence="9">
    <location>
        <begin position="25"/>
        <end position="188"/>
    </location>
</feature>
<feature type="transmembrane region" description="Helical" evidence="8">
    <location>
        <begin position="326"/>
        <end position="347"/>
    </location>
</feature>
<feature type="domain" description="GtrA/DPMS transmembrane" evidence="10">
    <location>
        <begin position="261"/>
        <end position="377"/>
    </location>
</feature>
<protein>
    <submittedName>
        <fullName evidence="11">Glycosyltransferase family 2 protein</fullName>
    </submittedName>
</protein>
<evidence type="ECO:0000256" key="8">
    <source>
        <dbReference type="SAM" id="Phobius"/>
    </source>
</evidence>
<evidence type="ECO:0000256" key="6">
    <source>
        <dbReference type="ARBA" id="ARBA00022989"/>
    </source>
</evidence>
<keyword evidence="3" id="KW-0328">Glycosyltransferase</keyword>
<keyword evidence="4" id="KW-0808">Transferase</keyword>
<dbReference type="Pfam" id="PF00535">
    <property type="entry name" value="Glycos_transf_2"/>
    <property type="match status" value="1"/>
</dbReference>
<organism evidence="11 12">
    <name type="scientific">Sphingomonas rosea</name>
    <dbReference type="NCBI Taxonomy" id="335605"/>
    <lineage>
        <taxon>Bacteria</taxon>
        <taxon>Pseudomonadati</taxon>
        <taxon>Pseudomonadota</taxon>
        <taxon>Alphaproteobacteria</taxon>
        <taxon>Sphingomonadales</taxon>
        <taxon>Sphingomonadaceae</taxon>
        <taxon>Sphingomonas</taxon>
    </lineage>
</organism>
<dbReference type="Gene3D" id="3.90.550.10">
    <property type="entry name" value="Spore Coat Polysaccharide Biosynthesis Protein SpsA, Chain A"/>
    <property type="match status" value="1"/>
</dbReference>
<evidence type="ECO:0000313" key="12">
    <source>
        <dbReference type="Proteomes" id="UP001424459"/>
    </source>
</evidence>
<sequence length="380" mass="41477">MGSQYVLQLVKTLPVEAVNYPLELSIVVPTFNEVGNVGELVERIDRVLDGIEWEVVFVDDHSTDGTWQRLTEMAQGDRRIRLIHRIGRRGLASAVVEGALSTSSPVIVVMDADLQHDETRLPPLFAAIAHHGHDLAVGSRYCAGGSTGQWDEKRVGISRFATRVAAPIMKTPLSDPMSGFFAVRRDVLLDAAPNLSTIGYKILLDLVASAPRRLDVAEVPYEFRDRTCGESKLDAAVALEYGELLLDKLIGRYVPVKLLMFGAIGALGVLVHLAVLGGLLHGLSLPFAWAQGGAVVTAMTFNYALNNRLTYRDRQRRGAAWLTGLLSFYLVCALGAVGNVGVGSLVFQSMHHWWLAGIAGAVVGSVWNYVASAWFTWSRR</sequence>
<dbReference type="InterPro" id="IPR007267">
    <property type="entry name" value="GtrA_DPMS_TM"/>
</dbReference>
<dbReference type="SUPFAM" id="SSF53448">
    <property type="entry name" value="Nucleotide-diphospho-sugar transferases"/>
    <property type="match status" value="1"/>
</dbReference>
<dbReference type="EMBL" id="BAABBR010000001">
    <property type="protein sequence ID" value="GAA4038313.1"/>
    <property type="molecule type" value="Genomic_DNA"/>
</dbReference>
<proteinExistence type="inferred from homology"/>
<evidence type="ECO:0000256" key="5">
    <source>
        <dbReference type="ARBA" id="ARBA00022692"/>
    </source>
</evidence>
<dbReference type="PANTHER" id="PTHR43398">
    <property type="entry name" value="DOLICHOL-PHOSPHATE MANNOSYLTRANSFERASE SUBUNIT 1"/>
    <property type="match status" value="1"/>
</dbReference>
<evidence type="ECO:0000259" key="9">
    <source>
        <dbReference type="Pfam" id="PF00535"/>
    </source>
</evidence>
<evidence type="ECO:0000256" key="1">
    <source>
        <dbReference type="ARBA" id="ARBA00004141"/>
    </source>
</evidence>
<comment type="caution">
    <text evidence="11">The sequence shown here is derived from an EMBL/GenBank/DDBJ whole genome shotgun (WGS) entry which is preliminary data.</text>
</comment>
<dbReference type="Proteomes" id="UP001424459">
    <property type="component" value="Unassembled WGS sequence"/>
</dbReference>
<keyword evidence="12" id="KW-1185">Reference proteome</keyword>
<evidence type="ECO:0000259" key="10">
    <source>
        <dbReference type="Pfam" id="PF04138"/>
    </source>
</evidence>
<evidence type="ECO:0000313" key="11">
    <source>
        <dbReference type="EMBL" id="GAA4038313.1"/>
    </source>
</evidence>
<feature type="transmembrane region" description="Helical" evidence="8">
    <location>
        <begin position="286"/>
        <end position="305"/>
    </location>
</feature>
<dbReference type="InterPro" id="IPR029044">
    <property type="entry name" value="Nucleotide-diphossugar_trans"/>
</dbReference>
<dbReference type="CDD" id="cd06442">
    <property type="entry name" value="DPM1_like"/>
    <property type="match status" value="1"/>
</dbReference>
<comment type="similarity">
    <text evidence="2">Belongs to the glycosyltransferase 2 family.</text>
</comment>
<feature type="transmembrane region" description="Helical" evidence="8">
    <location>
        <begin position="353"/>
        <end position="377"/>
    </location>
</feature>
<dbReference type="InterPro" id="IPR001173">
    <property type="entry name" value="Glyco_trans_2-like"/>
</dbReference>
<comment type="subcellular location">
    <subcellularLocation>
        <location evidence="1">Membrane</location>
        <topology evidence="1">Multi-pass membrane protein</topology>
    </subcellularLocation>
</comment>
<name>A0ABP7U9D0_9SPHN</name>
<reference evidence="12" key="1">
    <citation type="journal article" date="2019" name="Int. J. Syst. Evol. Microbiol.">
        <title>The Global Catalogue of Microorganisms (GCM) 10K type strain sequencing project: providing services to taxonomists for standard genome sequencing and annotation.</title>
        <authorList>
            <consortium name="The Broad Institute Genomics Platform"/>
            <consortium name="The Broad Institute Genome Sequencing Center for Infectious Disease"/>
            <person name="Wu L."/>
            <person name="Ma J."/>
        </authorList>
    </citation>
    <scope>NUCLEOTIDE SEQUENCE [LARGE SCALE GENOMIC DNA]</scope>
    <source>
        <strain evidence="12">JCM 17564</strain>
    </source>
</reference>
<gene>
    <name evidence="11" type="ORF">GCM10022281_18880</name>
</gene>
<keyword evidence="6 8" id="KW-1133">Transmembrane helix</keyword>
<evidence type="ECO:0000256" key="2">
    <source>
        <dbReference type="ARBA" id="ARBA00006739"/>
    </source>
</evidence>
<dbReference type="Pfam" id="PF04138">
    <property type="entry name" value="GtrA_DPMS_TM"/>
    <property type="match status" value="1"/>
</dbReference>
<accession>A0ABP7U9D0</accession>
<evidence type="ECO:0000256" key="3">
    <source>
        <dbReference type="ARBA" id="ARBA00022676"/>
    </source>
</evidence>
<dbReference type="InterPro" id="IPR039528">
    <property type="entry name" value="DPM1-like"/>
</dbReference>
<evidence type="ECO:0000256" key="4">
    <source>
        <dbReference type="ARBA" id="ARBA00022679"/>
    </source>
</evidence>